<evidence type="ECO:0008006" key="3">
    <source>
        <dbReference type="Google" id="ProtNLM"/>
    </source>
</evidence>
<feature type="region of interest" description="Disordered" evidence="1">
    <location>
        <begin position="1"/>
        <end position="30"/>
    </location>
</feature>
<organism evidence="2">
    <name type="scientific">marine sediment metagenome</name>
    <dbReference type="NCBI Taxonomy" id="412755"/>
    <lineage>
        <taxon>unclassified sequences</taxon>
        <taxon>metagenomes</taxon>
        <taxon>ecological metagenomes</taxon>
    </lineage>
</organism>
<protein>
    <recommendedName>
        <fullName evidence="3">Transposase IS116/IS110/IS902 family protein</fullName>
    </recommendedName>
</protein>
<proteinExistence type="predicted"/>
<dbReference type="AlphaFoldDB" id="A0A0F9IP72"/>
<gene>
    <name evidence="2" type="ORF">LCGC14_1853490</name>
</gene>
<evidence type="ECO:0000256" key="1">
    <source>
        <dbReference type="SAM" id="MobiDB-lite"/>
    </source>
</evidence>
<comment type="caution">
    <text evidence="2">The sequence shown here is derived from an EMBL/GenBank/DDBJ whole genome shotgun (WGS) entry which is preliminary data.</text>
</comment>
<feature type="compositionally biased region" description="Basic and acidic residues" evidence="1">
    <location>
        <begin position="1"/>
        <end position="11"/>
    </location>
</feature>
<reference evidence="2" key="1">
    <citation type="journal article" date="2015" name="Nature">
        <title>Complex archaea that bridge the gap between prokaryotes and eukaryotes.</title>
        <authorList>
            <person name="Spang A."/>
            <person name="Saw J.H."/>
            <person name="Jorgensen S.L."/>
            <person name="Zaremba-Niedzwiedzka K."/>
            <person name="Martijn J."/>
            <person name="Lind A.E."/>
            <person name="van Eijk R."/>
            <person name="Schleper C."/>
            <person name="Guy L."/>
            <person name="Ettema T.J."/>
        </authorList>
    </citation>
    <scope>NUCLEOTIDE SEQUENCE</scope>
</reference>
<name>A0A0F9IP72_9ZZZZ</name>
<sequence>MAKEALKDRASKRQNGKSTTGADLPVDSNGNLIHPLIDTHRKDHASEGGIYSEENTDVMLPTEHRDLHGNKPWLDDPELIILRAIMEDYRTCMKLRMKINNHMLAVERDMDEISPEIEAMFSKTLEIVIDQEMAFRKLIKKQLRKVDHPIVDIVQDIKGVGPISTAEIVTLVNIEKARYASSLCAFVGYAGNSKDRYVKGQKGGGHKHLRTVLFNMGSSLMRAGNEDYTDVYYRRKARTEKSLKTVMHKATKSSEWKETAWKDVNLGRRHMDSLRVMIKHFLGDLWFVWRTLEGLDTPDPYVKAVLGHERMVSPSERGWPETEAIVDLRRGNGRAS</sequence>
<dbReference type="EMBL" id="LAZR01018649">
    <property type="protein sequence ID" value="KKL95545.1"/>
    <property type="molecule type" value="Genomic_DNA"/>
</dbReference>
<evidence type="ECO:0000313" key="2">
    <source>
        <dbReference type="EMBL" id="KKL95545.1"/>
    </source>
</evidence>
<accession>A0A0F9IP72</accession>